<dbReference type="OrthoDB" id="9148269at2"/>
<gene>
    <name evidence="1" type="ORF">BS411_04850</name>
</gene>
<dbReference type="EMBL" id="MSAG01000006">
    <property type="protein sequence ID" value="PUX25303.1"/>
    <property type="molecule type" value="Genomic_DNA"/>
</dbReference>
<comment type="caution">
    <text evidence="1">The sequence shown here is derived from an EMBL/GenBank/DDBJ whole genome shotgun (WGS) entry which is preliminary data.</text>
</comment>
<accession>A0A2T7B8R3</accession>
<reference evidence="1" key="1">
    <citation type="submission" date="2016-12" db="EMBL/GenBank/DDBJ databases">
        <title>Analysis of the Molecular Diversity Among Cronobacter Species Isolated from Filth Flies Using a Pan Genomic DNA Microarray.</title>
        <authorList>
            <person name="Pava-Ripoll M."/>
            <person name="Tall B."/>
            <person name="Farber J."/>
            <person name="Fanning S."/>
            <person name="Lehner A."/>
            <person name="Stephan R."/>
            <person name="Pagotto F."/>
            <person name="Iverson C."/>
            <person name="Ziobro G."/>
            <person name="Miller A."/>
            <person name="Pearson R."/>
            <person name="Yan Q."/>
            <person name="Kim M."/>
            <person name="Jeong S."/>
            <person name="Park J."/>
            <person name="Jun S."/>
            <person name="Choi H."/>
            <person name="Chung T."/>
            <person name="Yoo Y."/>
            <person name="Park E."/>
            <person name="Hwang S."/>
            <person name="Lee B."/>
            <person name="Sathyamoorthy V."/>
            <person name="Carter L."/>
            <person name="Mammel M."/>
            <person name="Jackson S."/>
            <person name="Kothary M."/>
            <person name="Patel I."/>
            <person name="Grim C."/>
            <person name="Gopinath G."/>
            <person name="Gangiredla J."/>
            <person name="Chase H."/>
        </authorList>
    </citation>
    <scope>NUCLEOTIDE SEQUENCE [LARGE SCALE GENOMIC DNA]</scope>
    <source>
        <strain evidence="1">MOD1-Sh41s</strain>
    </source>
</reference>
<dbReference type="AlphaFoldDB" id="A0A2T7B8R3"/>
<protein>
    <submittedName>
        <fullName evidence="1">DUF4238 domain-containing protein</fullName>
    </submittedName>
</protein>
<organism evidence="1">
    <name type="scientific">Cronobacter turicensis</name>
    <dbReference type="NCBI Taxonomy" id="413502"/>
    <lineage>
        <taxon>Bacteria</taxon>
        <taxon>Pseudomonadati</taxon>
        <taxon>Pseudomonadota</taxon>
        <taxon>Gammaproteobacteria</taxon>
        <taxon>Enterobacterales</taxon>
        <taxon>Enterobacteriaceae</taxon>
        <taxon>Cronobacter</taxon>
    </lineage>
</organism>
<sequence>MSQSKKHHYIPTSYLKGFTNEGKRTSLFWAFPKDKPGFRHGTNPNDACISNNYYKLEANKEPLLIEEWYGKEVEPHIGTFLGEIDNMKAVNSNDEGLVWLLTSLFLRNPLHRKSIESPLLHARKVAESIRMDYVKKGINLDITETNFNKDDVIRYELQQIKVAAYFFPLFNFSLIKTPSDINAITNDAPLVLSHNHLHTFGLGSVGTTILAPLNKSTYLLGSKEVMLPSLHYASKYEIANLNTIIMHASNEKCFSNEDYFLILDDLDNIIKYPF</sequence>
<proteinExistence type="predicted"/>
<evidence type="ECO:0000313" key="1">
    <source>
        <dbReference type="EMBL" id="PUX25303.1"/>
    </source>
</evidence>
<name>A0A2T7B8R3_9ENTR</name>
<dbReference type="InterPro" id="IPR025332">
    <property type="entry name" value="DUF4238"/>
</dbReference>
<dbReference type="RefSeq" id="WP_075197690.1">
    <property type="nucleotide sequence ID" value="NZ_CP187984.1"/>
</dbReference>
<dbReference type="Pfam" id="PF14022">
    <property type="entry name" value="DUF4238"/>
    <property type="match status" value="1"/>
</dbReference>